<reference evidence="3 4" key="1">
    <citation type="journal article" date="2018" name="Genome Biol. Evol.">
        <title>Multiple Roots of Fruiting Body Formation in Amoebozoa.</title>
        <authorList>
            <person name="Hillmann F."/>
            <person name="Forbes G."/>
            <person name="Novohradska S."/>
            <person name="Ferling I."/>
            <person name="Riege K."/>
            <person name="Groth M."/>
            <person name="Westermann M."/>
            <person name="Marz M."/>
            <person name="Spaller T."/>
            <person name="Winckler T."/>
            <person name="Schaap P."/>
            <person name="Glockner G."/>
        </authorList>
    </citation>
    <scope>NUCLEOTIDE SEQUENCE [LARGE SCALE GENOMIC DNA]</scope>
    <source>
        <strain evidence="3 4">Jena</strain>
    </source>
</reference>
<keyword evidence="4" id="KW-1185">Reference proteome</keyword>
<feature type="transmembrane region" description="Helical" evidence="1">
    <location>
        <begin position="674"/>
        <end position="693"/>
    </location>
</feature>
<dbReference type="OrthoDB" id="5956805at2759"/>
<evidence type="ECO:0000256" key="2">
    <source>
        <dbReference type="SAM" id="SignalP"/>
    </source>
</evidence>
<keyword evidence="2" id="KW-0732">Signal</keyword>
<feature type="transmembrane region" description="Helical" evidence="1">
    <location>
        <begin position="814"/>
        <end position="834"/>
    </location>
</feature>
<evidence type="ECO:0000313" key="4">
    <source>
        <dbReference type="Proteomes" id="UP000241769"/>
    </source>
</evidence>
<dbReference type="Gene3D" id="2.160.20.10">
    <property type="entry name" value="Single-stranded right-handed beta-helix, Pectin lyase-like"/>
    <property type="match status" value="1"/>
</dbReference>
<dbReference type="PANTHER" id="PTHR11319:SF35">
    <property type="entry name" value="OUTER MEMBRANE PROTEIN PMPC-RELATED"/>
    <property type="match status" value="1"/>
</dbReference>
<dbReference type="InterPro" id="IPR011050">
    <property type="entry name" value="Pectin_lyase_fold/virulence"/>
</dbReference>
<dbReference type="PROSITE" id="PS51257">
    <property type="entry name" value="PROKAR_LIPOPROTEIN"/>
    <property type="match status" value="1"/>
</dbReference>
<feature type="transmembrane region" description="Helical" evidence="1">
    <location>
        <begin position="907"/>
        <end position="929"/>
    </location>
</feature>
<dbReference type="AlphaFoldDB" id="A0A2P6NXS9"/>
<comment type="caution">
    <text evidence="3">The sequence shown here is derived from an EMBL/GenBank/DDBJ whole genome shotgun (WGS) entry which is preliminary data.</text>
</comment>
<keyword evidence="1" id="KW-0812">Transmembrane</keyword>
<dbReference type="SUPFAM" id="SSF51126">
    <property type="entry name" value="Pectin lyase-like"/>
    <property type="match status" value="1"/>
</dbReference>
<evidence type="ECO:0000313" key="3">
    <source>
        <dbReference type="EMBL" id="PRP88767.1"/>
    </source>
</evidence>
<feature type="transmembrane region" description="Helical" evidence="1">
    <location>
        <begin position="705"/>
        <end position="729"/>
    </location>
</feature>
<dbReference type="EMBL" id="MDYQ01000007">
    <property type="protein sequence ID" value="PRP88767.1"/>
    <property type="molecule type" value="Genomic_DNA"/>
</dbReference>
<dbReference type="Proteomes" id="UP000241769">
    <property type="component" value="Unassembled WGS sequence"/>
</dbReference>
<protein>
    <recommendedName>
        <fullName evidence="5">Right handed beta helix domain-containing protein</fullName>
    </recommendedName>
</protein>
<dbReference type="InterPro" id="IPR012334">
    <property type="entry name" value="Pectin_lyas_fold"/>
</dbReference>
<organism evidence="3 4">
    <name type="scientific">Planoprotostelium fungivorum</name>
    <dbReference type="NCBI Taxonomy" id="1890364"/>
    <lineage>
        <taxon>Eukaryota</taxon>
        <taxon>Amoebozoa</taxon>
        <taxon>Evosea</taxon>
        <taxon>Variosea</taxon>
        <taxon>Cavosteliida</taxon>
        <taxon>Cavosteliaceae</taxon>
        <taxon>Planoprotostelium</taxon>
    </lineage>
</organism>
<accession>A0A2P6NXS9</accession>
<evidence type="ECO:0000256" key="1">
    <source>
        <dbReference type="SAM" id="Phobius"/>
    </source>
</evidence>
<dbReference type="InParanoid" id="A0A2P6NXS9"/>
<proteinExistence type="predicted"/>
<feature type="transmembrane region" description="Helical" evidence="1">
    <location>
        <begin position="764"/>
        <end position="788"/>
    </location>
</feature>
<evidence type="ECO:0008006" key="5">
    <source>
        <dbReference type="Google" id="ProtNLM"/>
    </source>
</evidence>
<gene>
    <name evidence="3" type="ORF">PROFUN_00235</name>
</gene>
<keyword evidence="1" id="KW-0472">Membrane</keyword>
<feature type="signal peptide" evidence="2">
    <location>
        <begin position="1"/>
        <end position="17"/>
    </location>
</feature>
<keyword evidence="1" id="KW-1133">Transmembrane helix</keyword>
<feature type="transmembrane region" description="Helical" evidence="1">
    <location>
        <begin position="642"/>
        <end position="662"/>
    </location>
</feature>
<name>A0A2P6NXS9_9EUKA</name>
<dbReference type="PANTHER" id="PTHR11319">
    <property type="entry name" value="G PROTEIN-COUPLED RECEPTOR-RELATED"/>
    <property type="match status" value="1"/>
</dbReference>
<sequence>MRAHSGLLLSLIFVVLACDVYVDPLDGGDTAGCGAEETPCKTIASFTSVCLAVGNYTLETVPLNITKWKRINDTSNEEVSCGSLTKNLKKLLDSVDILHTYERWDDTKEVNGSSFVLSNNTLINSVIQLGDLHTDLFGRLKIHQNLLRGSSITADFISKVNPNIEIVKNQFVGREGLIRTSFNTEMITDNEDVMSTDISVMSNSGNGSILLQREIGPMTAQSTSPQGSFSISMWKNNVNRLSVQYEHKKERSFASVSLFLNIVREVTVSLNCHQVNLDVYFSQLSLLSFEGTNIVYWTSDMLSNQIHRLVYSIGLSSTSAFSQMFLNKNDLQTVSLDFQMPRQTGGTFAIDIKENRWTEGGNTSALSIEGTNAATINVTNNNITGQYFSSSGGGIRIHYVRASDIIISHNRALTGAGISILSSTSNITIQSNELNNNVASISSGALNILGDQVRSITVTQCTMDKNFAPHASAFDIAYADLVQIHDNIILVNDSASMDDTVAVSMKQFSLQNSVYCPTQLRLELNTSGYSCAPCMGDSYILGTGQLHDGETKDTQCQPCSAHLDCSERIPKGDANYWCTELSDHKIKCYDCPDGYCKERAHPWDDNCAAGRTGKLCGECDADHRLSILSSACIHKDRCMRGFITPIILAPFVYFVIFSLLPVVKPNHLRGMKGLLAFAASPGGGDGGPTGWGICIGELDYVQRQLMMLYIPVATVIIFAIAFAGAGLYYRLQKKEEDVHFPLLDDDANEVYVEKTIKRSIYSRFGVGLVTAYLLVYGGITSICLKLLFCIEIEESDTPVLYNAGTIKCSGPWRIVLIVASATVLLPSPFIILLIREERTDMQRHTDDTGWLLSSWLQVLGESIPDTETDDLHCICFWRLLQLEEILETVYLISLTILTTLGEVNQTVGILVIEILCIAIPLGLLSGILLRKAVLLGKRKIAKWRSETPKEQPDYLAMIN</sequence>
<feature type="chain" id="PRO_5015105429" description="Right handed beta helix domain-containing protein" evidence="2">
    <location>
        <begin position="18"/>
        <end position="959"/>
    </location>
</feature>